<sequence length="130" mass="14767">MYKLTGWAVVGSVLSELSQTVKVMLTVVTGEDVLVIEVIVAVIVLVMFSILSARPMTFFEICLSVGRWDFWGNTHNVVSMGSEAYACWLFVTSSDPIDIITVLYIYYDFVSYHLRFHFGSLYPLYVNNDM</sequence>
<keyword evidence="1" id="KW-1133">Transmembrane helix</keyword>
<dbReference type="EMBL" id="JAULUE010002051">
    <property type="protein sequence ID" value="KAK5902725.1"/>
    <property type="molecule type" value="Genomic_DNA"/>
</dbReference>
<comment type="caution">
    <text evidence="2">The sequence shown here is derived from an EMBL/GenBank/DDBJ whole genome shotgun (WGS) entry which is preliminary data.</text>
</comment>
<gene>
    <name evidence="2" type="ORF">CesoFtcFv8_007956</name>
</gene>
<keyword evidence="3" id="KW-1185">Reference proteome</keyword>
<evidence type="ECO:0000313" key="2">
    <source>
        <dbReference type="EMBL" id="KAK5902725.1"/>
    </source>
</evidence>
<keyword evidence="1" id="KW-0812">Transmembrane</keyword>
<evidence type="ECO:0000256" key="1">
    <source>
        <dbReference type="SAM" id="Phobius"/>
    </source>
</evidence>
<evidence type="ECO:0000313" key="3">
    <source>
        <dbReference type="Proteomes" id="UP001335648"/>
    </source>
</evidence>
<protein>
    <submittedName>
        <fullName evidence="2">Uncharacterized protein</fullName>
    </submittedName>
</protein>
<reference evidence="2 3" key="1">
    <citation type="journal article" date="2023" name="Mol. Biol. Evol.">
        <title>Genomics of Secondarily Temperate Adaptation in the Only Non-Antarctic Icefish.</title>
        <authorList>
            <person name="Rivera-Colon A.G."/>
            <person name="Rayamajhi N."/>
            <person name="Minhas B.F."/>
            <person name="Madrigal G."/>
            <person name="Bilyk K.T."/>
            <person name="Yoon V."/>
            <person name="Hune M."/>
            <person name="Gregory S."/>
            <person name="Cheng C.H.C."/>
            <person name="Catchen J.M."/>
        </authorList>
    </citation>
    <scope>NUCLEOTIDE SEQUENCE [LARGE SCALE GENOMIC DNA]</scope>
    <source>
        <strain evidence="2">JC2023a</strain>
    </source>
</reference>
<dbReference type="AlphaFoldDB" id="A0AAN8CF79"/>
<keyword evidence="1" id="KW-0472">Membrane</keyword>
<dbReference type="Proteomes" id="UP001335648">
    <property type="component" value="Unassembled WGS sequence"/>
</dbReference>
<proteinExistence type="predicted"/>
<organism evidence="2 3">
    <name type="scientific">Champsocephalus esox</name>
    <name type="common">pike icefish</name>
    <dbReference type="NCBI Taxonomy" id="159716"/>
    <lineage>
        <taxon>Eukaryota</taxon>
        <taxon>Metazoa</taxon>
        <taxon>Chordata</taxon>
        <taxon>Craniata</taxon>
        <taxon>Vertebrata</taxon>
        <taxon>Euteleostomi</taxon>
        <taxon>Actinopterygii</taxon>
        <taxon>Neopterygii</taxon>
        <taxon>Teleostei</taxon>
        <taxon>Neoteleostei</taxon>
        <taxon>Acanthomorphata</taxon>
        <taxon>Eupercaria</taxon>
        <taxon>Perciformes</taxon>
        <taxon>Notothenioidei</taxon>
        <taxon>Channichthyidae</taxon>
        <taxon>Champsocephalus</taxon>
    </lineage>
</organism>
<accession>A0AAN8CF79</accession>
<feature type="transmembrane region" description="Helical" evidence="1">
    <location>
        <begin position="34"/>
        <end position="53"/>
    </location>
</feature>
<name>A0AAN8CF79_9TELE</name>